<feature type="domain" description="Disease resistance N-terminal" evidence="6">
    <location>
        <begin position="3"/>
        <end position="47"/>
    </location>
</feature>
<accession>A0AAV9B8T0</accession>
<dbReference type="Proteomes" id="UP001179952">
    <property type="component" value="Unassembled WGS sequence"/>
</dbReference>
<keyword evidence="3" id="KW-0677">Repeat</keyword>
<dbReference type="GO" id="GO:0000166">
    <property type="term" value="F:nucleotide binding"/>
    <property type="evidence" value="ECO:0007669"/>
    <property type="project" value="UniProtKB-KW"/>
</dbReference>
<evidence type="ECO:0000256" key="1">
    <source>
        <dbReference type="ARBA" id="ARBA00008894"/>
    </source>
</evidence>
<comment type="similarity">
    <text evidence="1">Belongs to the disease resistance NB-LRR family.</text>
</comment>
<protein>
    <recommendedName>
        <fullName evidence="6">Disease resistance N-terminal domain-containing protein</fullName>
    </recommendedName>
</protein>
<evidence type="ECO:0000256" key="4">
    <source>
        <dbReference type="ARBA" id="ARBA00022741"/>
    </source>
</evidence>
<sequence length="170" mass="19677">MIGFLDVAERREHKDEDVMAWMNRLRRLFYDIEDAIDDFHVDINNTGTNCFFSFHMRRRSRILKRIRAIHADLKLISTDQSQHLSLAPGKSKGDAFVVLPDEEATIIVGIDGEIDGLWNVFEGMVLEWFGITSFYQYAHILTGICGRCTLGLSLFYSGQPVFHMYREKKP</sequence>
<dbReference type="AlphaFoldDB" id="A0AAV9B8T0"/>
<organism evidence="7 8">
    <name type="scientific">Acorus gramineus</name>
    <name type="common">Dwarf sweet flag</name>
    <dbReference type="NCBI Taxonomy" id="55184"/>
    <lineage>
        <taxon>Eukaryota</taxon>
        <taxon>Viridiplantae</taxon>
        <taxon>Streptophyta</taxon>
        <taxon>Embryophyta</taxon>
        <taxon>Tracheophyta</taxon>
        <taxon>Spermatophyta</taxon>
        <taxon>Magnoliopsida</taxon>
        <taxon>Liliopsida</taxon>
        <taxon>Acoraceae</taxon>
        <taxon>Acorus</taxon>
    </lineage>
</organism>
<name>A0AAV9B8T0_ACOGR</name>
<dbReference type="Gene3D" id="1.20.5.4130">
    <property type="match status" value="1"/>
</dbReference>
<dbReference type="InterPro" id="IPR041118">
    <property type="entry name" value="Rx_N"/>
</dbReference>
<gene>
    <name evidence="7" type="ORF">QJS04_geneDACA008022</name>
</gene>
<reference evidence="7" key="2">
    <citation type="submission" date="2023-06" db="EMBL/GenBank/DDBJ databases">
        <authorList>
            <person name="Ma L."/>
            <person name="Liu K.-W."/>
            <person name="Li Z."/>
            <person name="Hsiao Y.-Y."/>
            <person name="Qi Y."/>
            <person name="Fu T."/>
            <person name="Tang G."/>
            <person name="Zhang D."/>
            <person name="Sun W.-H."/>
            <person name="Liu D.-K."/>
            <person name="Li Y."/>
            <person name="Chen G.-Z."/>
            <person name="Liu X.-D."/>
            <person name="Liao X.-Y."/>
            <person name="Jiang Y.-T."/>
            <person name="Yu X."/>
            <person name="Hao Y."/>
            <person name="Huang J."/>
            <person name="Zhao X.-W."/>
            <person name="Ke S."/>
            <person name="Chen Y.-Y."/>
            <person name="Wu W.-L."/>
            <person name="Hsu J.-L."/>
            <person name="Lin Y.-F."/>
            <person name="Huang M.-D."/>
            <person name="Li C.-Y."/>
            <person name="Huang L."/>
            <person name="Wang Z.-W."/>
            <person name="Zhao X."/>
            <person name="Zhong W.-Y."/>
            <person name="Peng D.-H."/>
            <person name="Ahmad S."/>
            <person name="Lan S."/>
            <person name="Zhang J.-S."/>
            <person name="Tsai W.-C."/>
            <person name="Van De Peer Y."/>
            <person name="Liu Z.-J."/>
        </authorList>
    </citation>
    <scope>NUCLEOTIDE SEQUENCE</scope>
    <source>
        <strain evidence="7">SCP</strain>
        <tissue evidence="7">Leaves</tissue>
    </source>
</reference>
<keyword evidence="2" id="KW-0433">Leucine-rich repeat</keyword>
<dbReference type="Pfam" id="PF18052">
    <property type="entry name" value="Rx_N"/>
    <property type="match status" value="1"/>
</dbReference>
<evidence type="ECO:0000256" key="2">
    <source>
        <dbReference type="ARBA" id="ARBA00022614"/>
    </source>
</evidence>
<evidence type="ECO:0000313" key="8">
    <source>
        <dbReference type="Proteomes" id="UP001179952"/>
    </source>
</evidence>
<reference evidence="7" key="1">
    <citation type="journal article" date="2023" name="Nat. Commun.">
        <title>Diploid and tetraploid genomes of Acorus and the evolution of monocots.</title>
        <authorList>
            <person name="Ma L."/>
            <person name="Liu K.W."/>
            <person name="Li Z."/>
            <person name="Hsiao Y.Y."/>
            <person name="Qi Y."/>
            <person name="Fu T."/>
            <person name="Tang G.D."/>
            <person name="Zhang D."/>
            <person name="Sun W.H."/>
            <person name="Liu D.K."/>
            <person name="Li Y."/>
            <person name="Chen G.Z."/>
            <person name="Liu X.D."/>
            <person name="Liao X.Y."/>
            <person name="Jiang Y.T."/>
            <person name="Yu X."/>
            <person name="Hao Y."/>
            <person name="Huang J."/>
            <person name="Zhao X.W."/>
            <person name="Ke S."/>
            <person name="Chen Y.Y."/>
            <person name="Wu W.L."/>
            <person name="Hsu J.L."/>
            <person name="Lin Y.F."/>
            <person name="Huang M.D."/>
            <person name="Li C.Y."/>
            <person name="Huang L."/>
            <person name="Wang Z.W."/>
            <person name="Zhao X."/>
            <person name="Zhong W.Y."/>
            <person name="Peng D.H."/>
            <person name="Ahmad S."/>
            <person name="Lan S."/>
            <person name="Zhang J.S."/>
            <person name="Tsai W.C."/>
            <person name="Van de Peer Y."/>
            <person name="Liu Z.J."/>
        </authorList>
    </citation>
    <scope>NUCLEOTIDE SEQUENCE</scope>
    <source>
        <strain evidence="7">SCP</strain>
    </source>
</reference>
<evidence type="ECO:0000313" key="7">
    <source>
        <dbReference type="EMBL" id="KAK1272739.1"/>
    </source>
</evidence>
<keyword evidence="8" id="KW-1185">Reference proteome</keyword>
<evidence type="ECO:0000259" key="6">
    <source>
        <dbReference type="Pfam" id="PF18052"/>
    </source>
</evidence>
<keyword evidence="4" id="KW-0547">Nucleotide-binding</keyword>
<evidence type="ECO:0000256" key="3">
    <source>
        <dbReference type="ARBA" id="ARBA00022737"/>
    </source>
</evidence>
<evidence type="ECO:0000256" key="5">
    <source>
        <dbReference type="ARBA" id="ARBA00022821"/>
    </source>
</evidence>
<comment type="caution">
    <text evidence="7">The sequence shown here is derived from an EMBL/GenBank/DDBJ whole genome shotgun (WGS) entry which is preliminary data.</text>
</comment>
<dbReference type="GO" id="GO:0006952">
    <property type="term" value="P:defense response"/>
    <property type="evidence" value="ECO:0007669"/>
    <property type="project" value="UniProtKB-KW"/>
</dbReference>
<proteinExistence type="inferred from homology"/>
<dbReference type="EMBL" id="JAUJYN010000004">
    <property type="protein sequence ID" value="KAK1272739.1"/>
    <property type="molecule type" value="Genomic_DNA"/>
</dbReference>
<keyword evidence="5" id="KW-0611">Plant defense</keyword>